<sequence length="76" mass="8792">MTKVDNTEWYRLYWSASRSGCGPPADWYANCPLSGGIVDWGCFHPKFDCCCPCGINRGTRKKREKKMEKKRKSLEI</sequence>
<reference evidence="1 2" key="1">
    <citation type="journal article" date="2014" name="Agronomy (Basel)">
        <title>A Draft Genome Sequence for Ensete ventricosum, the Drought-Tolerant Tree Against Hunger.</title>
        <authorList>
            <person name="Harrison J."/>
            <person name="Moore K.A."/>
            <person name="Paszkiewicz K."/>
            <person name="Jones T."/>
            <person name="Grant M."/>
            <person name="Ambacheew D."/>
            <person name="Muzemil S."/>
            <person name="Studholme D.J."/>
        </authorList>
    </citation>
    <scope>NUCLEOTIDE SEQUENCE [LARGE SCALE GENOMIC DNA]</scope>
</reference>
<dbReference type="EMBL" id="AMZH03019336">
    <property type="protein sequence ID" value="RRT40501.1"/>
    <property type="molecule type" value="Genomic_DNA"/>
</dbReference>
<accession>A0A426XM34</accession>
<gene>
    <name evidence="1" type="ORF">B296_00058510</name>
</gene>
<evidence type="ECO:0000313" key="1">
    <source>
        <dbReference type="EMBL" id="RRT40501.1"/>
    </source>
</evidence>
<protein>
    <submittedName>
        <fullName evidence="1">Uncharacterized protein</fullName>
    </submittedName>
</protein>
<evidence type="ECO:0000313" key="2">
    <source>
        <dbReference type="Proteomes" id="UP000287651"/>
    </source>
</evidence>
<dbReference type="Proteomes" id="UP000287651">
    <property type="component" value="Unassembled WGS sequence"/>
</dbReference>
<comment type="caution">
    <text evidence="1">The sequence shown here is derived from an EMBL/GenBank/DDBJ whole genome shotgun (WGS) entry which is preliminary data.</text>
</comment>
<dbReference type="AlphaFoldDB" id="A0A426XM34"/>
<name>A0A426XM34_ENSVE</name>
<proteinExistence type="predicted"/>
<organism evidence="1 2">
    <name type="scientific">Ensete ventricosum</name>
    <name type="common">Abyssinian banana</name>
    <name type="synonym">Musa ensete</name>
    <dbReference type="NCBI Taxonomy" id="4639"/>
    <lineage>
        <taxon>Eukaryota</taxon>
        <taxon>Viridiplantae</taxon>
        <taxon>Streptophyta</taxon>
        <taxon>Embryophyta</taxon>
        <taxon>Tracheophyta</taxon>
        <taxon>Spermatophyta</taxon>
        <taxon>Magnoliopsida</taxon>
        <taxon>Liliopsida</taxon>
        <taxon>Zingiberales</taxon>
        <taxon>Musaceae</taxon>
        <taxon>Ensete</taxon>
    </lineage>
</organism>